<name>A0A2H3DIY4_ARMGA</name>
<evidence type="ECO:0000256" key="1">
    <source>
        <dbReference type="SAM" id="MobiDB-lite"/>
    </source>
</evidence>
<evidence type="ECO:0008006" key="4">
    <source>
        <dbReference type="Google" id="ProtNLM"/>
    </source>
</evidence>
<gene>
    <name evidence="2" type="ORF">ARMGADRAFT_1084852</name>
</gene>
<dbReference type="InterPro" id="IPR036866">
    <property type="entry name" value="RibonucZ/Hydroxyglut_hydro"/>
</dbReference>
<accession>A0A2H3DIY4</accession>
<reference evidence="3" key="1">
    <citation type="journal article" date="2017" name="Nat. Ecol. Evol.">
        <title>Genome expansion and lineage-specific genetic innovations in the forest pathogenic fungi Armillaria.</title>
        <authorList>
            <person name="Sipos G."/>
            <person name="Prasanna A.N."/>
            <person name="Walter M.C."/>
            <person name="O'Connor E."/>
            <person name="Balint B."/>
            <person name="Krizsan K."/>
            <person name="Kiss B."/>
            <person name="Hess J."/>
            <person name="Varga T."/>
            <person name="Slot J."/>
            <person name="Riley R."/>
            <person name="Boka B."/>
            <person name="Rigling D."/>
            <person name="Barry K."/>
            <person name="Lee J."/>
            <person name="Mihaltcheva S."/>
            <person name="LaButti K."/>
            <person name="Lipzen A."/>
            <person name="Waldron R."/>
            <person name="Moloney N.M."/>
            <person name="Sperisen C."/>
            <person name="Kredics L."/>
            <person name="Vagvoelgyi C."/>
            <person name="Patrignani A."/>
            <person name="Fitzpatrick D."/>
            <person name="Nagy I."/>
            <person name="Doyle S."/>
            <person name="Anderson J.B."/>
            <person name="Grigoriev I.V."/>
            <person name="Gueldener U."/>
            <person name="Muensterkoetter M."/>
            <person name="Nagy L.G."/>
        </authorList>
    </citation>
    <scope>NUCLEOTIDE SEQUENCE [LARGE SCALE GENOMIC DNA]</scope>
    <source>
        <strain evidence="3">Ar21-2</strain>
    </source>
</reference>
<dbReference type="EMBL" id="KZ293674">
    <property type="protein sequence ID" value="PBK88203.1"/>
    <property type="molecule type" value="Genomic_DNA"/>
</dbReference>
<proteinExistence type="predicted"/>
<dbReference type="Proteomes" id="UP000217790">
    <property type="component" value="Unassembled WGS sequence"/>
</dbReference>
<dbReference type="PANTHER" id="PTHR15032">
    <property type="entry name" value="N-ACYL-PHOSPHATIDYLETHANOLAMINE-HYDROLYZING PHOSPHOLIPASE D"/>
    <property type="match status" value="1"/>
</dbReference>
<feature type="compositionally biased region" description="Polar residues" evidence="1">
    <location>
        <begin position="1"/>
        <end position="16"/>
    </location>
</feature>
<evidence type="ECO:0000313" key="2">
    <source>
        <dbReference type="EMBL" id="PBK88203.1"/>
    </source>
</evidence>
<feature type="compositionally biased region" description="Basic and acidic residues" evidence="1">
    <location>
        <begin position="20"/>
        <end position="31"/>
    </location>
</feature>
<dbReference type="OrthoDB" id="332863at2759"/>
<dbReference type="InParanoid" id="A0A2H3DIY4"/>
<sequence length="294" mass="33272">MDGYLENSNTGQNFFTTVPDHVDSRTSRDDERWRSKEKWCLKDSSATIAEAKEPGYESRSFLSEELNDRASSNPHLYFPSSLSARKESPPAHWISEKAGSMVLDTVGALEGKNEGGCVEDDHPRHVDSCEDTNAWYGVEALMNQRRMKGSFRVIVTSNNHTLSMLFKRTRAPHIFAPPSNEKYFEWIGTPGEHAHIFDWWDAQRVEIPCTFVDGEGKKVYFAGDPVILGTDLSRTERMRRRAHLIPIGAYEPRWFMCTIQCASQDSVRICKDIMAQKAVAMHCGGDYAVIKEAG</sequence>
<dbReference type="Gene3D" id="3.60.15.10">
    <property type="entry name" value="Ribonuclease Z/Hydroxyacylglutathione hydrolase-like"/>
    <property type="match status" value="1"/>
</dbReference>
<evidence type="ECO:0000313" key="3">
    <source>
        <dbReference type="Proteomes" id="UP000217790"/>
    </source>
</evidence>
<feature type="region of interest" description="Disordered" evidence="1">
    <location>
        <begin position="1"/>
        <end position="31"/>
    </location>
</feature>
<dbReference type="GO" id="GO:0005737">
    <property type="term" value="C:cytoplasm"/>
    <property type="evidence" value="ECO:0007669"/>
    <property type="project" value="TreeGrafter"/>
</dbReference>
<keyword evidence="3" id="KW-1185">Reference proteome</keyword>
<dbReference type="PANTHER" id="PTHR15032:SF4">
    <property type="entry name" value="N-ACYL-PHOSPHATIDYLETHANOLAMINE-HYDROLYZING PHOSPHOLIPASE D"/>
    <property type="match status" value="1"/>
</dbReference>
<dbReference type="AlphaFoldDB" id="A0A2H3DIY4"/>
<organism evidence="2 3">
    <name type="scientific">Armillaria gallica</name>
    <name type="common">Bulbous honey fungus</name>
    <name type="synonym">Armillaria bulbosa</name>
    <dbReference type="NCBI Taxonomy" id="47427"/>
    <lineage>
        <taxon>Eukaryota</taxon>
        <taxon>Fungi</taxon>
        <taxon>Dikarya</taxon>
        <taxon>Basidiomycota</taxon>
        <taxon>Agaricomycotina</taxon>
        <taxon>Agaricomycetes</taxon>
        <taxon>Agaricomycetidae</taxon>
        <taxon>Agaricales</taxon>
        <taxon>Marasmiineae</taxon>
        <taxon>Physalacriaceae</taxon>
        <taxon>Armillaria</taxon>
    </lineage>
</organism>
<protein>
    <recommendedName>
        <fullName evidence="4">Metallo-beta-lactamase domain-containing protein</fullName>
    </recommendedName>
</protein>